<name>A0ABN9LT14_9NEOB</name>
<feature type="region of interest" description="Disordered" evidence="1">
    <location>
        <begin position="245"/>
        <end position="277"/>
    </location>
</feature>
<evidence type="ECO:0000313" key="3">
    <source>
        <dbReference type="Proteomes" id="UP001176940"/>
    </source>
</evidence>
<comment type="caution">
    <text evidence="2">The sequence shown here is derived from an EMBL/GenBank/DDBJ whole genome shotgun (WGS) entry which is preliminary data.</text>
</comment>
<feature type="non-terminal residue" evidence="2">
    <location>
        <position position="384"/>
    </location>
</feature>
<dbReference type="PANTHER" id="PTHR47048:SF1">
    <property type="entry name" value="PROTEIN SCAF11"/>
    <property type="match status" value="1"/>
</dbReference>
<protein>
    <submittedName>
        <fullName evidence="2">Uncharacterized protein</fullName>
    </submittedName>
</protein>
<keyword evidence="3" id="KW-1185">Reference proteome</keyword>
<feature type="compositionally biased region" description="Pro residues" evidence="1">
    <location>
        <begin position="262"/>
        <end position="273"/>
    </location>
</feature>
<dbReference type="EMBL" id="CAUEEQ010030856">
    <property type="protein sequence ID" value="CAJ0949913.1"/>
    <property type="molecule type" value="Genomic_DNA"/>
</dbReference>
<accession>A0ABN9LT14</accession>
<feature type="compositionally biased region" description="Polar residues" evidence="1">
    <location>
        <begin position="29"/>
        <end position="43"/>
    </location>
</feature>
<evidence type="ECO:0000313" key="2">
    <source>
        <dbReference type="EMBL" id="CAJ0949913.1"/>
    </source>
</evidence>
<proteinExistence type="predicted"/>
<dbReference type="InterPro" id="IPR036397">
    <property type="entry name" value="RNaseH_sf"/>
</dbReference>
<sequence length="384" mass="42462">MDWNSPRSRGGRGQGGFRGGFNYGDQHENNWNNRQHYSGNSAPQGPECSRFMESKNKPKYEDMFDSAVDRSGWSSASSWAVRKTLPADVQNYYSKRGKSTTGSQGGVWPRQEETQDQDQAATDQASQQNESAPVPVNMVQAQMNVVQQPVALPPQPMSFAAPPQPMNISAPPPPQPMNIAAPPQPMNIAAPPQPMNIAAPPQPMSIPAPPQPLNMFPYSVGVHPPVVNIQHNPYNLHPQLPIHLHPTLPPVQMSAPSTVPQGLPPPPPPPPPSQQISYIAPQQDAKPLQDNDPKHTSRLCKGYMTKKESDGALRQMTWSPQSPDLNPIEMVWGELDRRVKAKGPTSAKHLWELLQDCWKTISNDYLLKLIKRMPRVCKAVIKAK</sequence>
<dbReference type="Gene3D" id="3.30.420.10">
    <property type="entry name" value="Ribonuclease H-like superfamily/Ribonuclease H"/>
    <property type="match status" value="1"/>
</dbReference>
<evidence type="ECO:0000256" key="1">
    <source>
        <dbReference type="SAM" id="MobiDB-lite"/>
    </source>
</evidence>
<feature type="compositionally biased region" description="Low complexity" evidence="1">
    <location>
        <begin position="117"/>
        <end position="131"/>
    </location>
</feature>
<dbReference type="PANTHER" id="PTHR47048">
    <property type="entry name" value="PROTEIN SCAF11"/>
    <property type="match status" value="1"/>
</dbReference>
<reference evidence="2" key="1">
    <citation type="submission" date="2023-07" db="EMBL/GenBank/DDBJ databases">
        <authorList>
            <person name="Stuckert A."/>
        </authorList>
    </citation>
    <scope>NUCLEOTIDE SEQUENCE</scope>
</reference>
<feature type="region of interest" description="Disordered" evidence="1">
    <location>
        <begin position="94"/>
        <end position="131"/>
    </location>
</feature>
<feature type="region of interest" description="Disordered" evidence="1">
    <location>
        <begin position="1"/>
        <end position="54"/>
    </location>
</feature>
<gene>
    <name evidence="2" type="ORF">RIMI_LOCUS12800698</name>
</gene>
<feature type="compositionally biased region" description="Gly residues" evidence="1">
    <location>
        <begin position="11"/>
        <end position="22"/>
    </location>
</feature>
<dbReference type="Proteomes" id="UP001176940">
    <property type="component" value="Unassembled WGS sequence"/>
</dbReference>
<organism evidence="2 3">
    <name type="scientific">Ranitomeya imitator</name>
    <name type="common">mimic poison frog</name>
    <dbReference type="NCBI Taxonomy" id="111125"/>
    <lineage>
        <taxon>Eukaryota</taxon>
        <taxon>Metazoa</taxon>
        <taxon>Chordata</taxon>
        <taxon>Craniata</taxon>
        <taxon>Vertebrata</taxon>
        <taxon>Euteleostomi</taxon>
        <taxon>Amphibia</taxon>
        <taxon>Batrachia</taxon>
        <taxon>Anura</taxon>
        <taxon>Neobatrachia</taxon>
        <taxon>Hyloidea</taxon>
        <taxon>Dendrobatidae</taxon>
        <taxon>Dendrobatinae</taxon>
        <taxon>Ranitomeya</taxon>
    </lineage>
</organism>